<gene>
    <name evidence="1" type="ORF">LP422_16225</name>
</gene>
<dbReference type="EMBL" id="CP087977">
    <property type="protein sequence ID" value="UUZ44121.1"/>
    <property type="molecule type" value="Genomic_DNA"/>
</dbReference>
<evidence type="ECO:0000313" key="1">
    <source>
        <dbReference type="EMBL" id="UUZ44121.1"/>
    </source>
</evidence>
<proteinExistence type="predicted"/>
<evidence type="ECO:0000313" key="2">
    <source>
        <dbReference type="Proteomes" id="UP001059663"/>
    </source>
</evidence>
<sequence>MPQHISHGADVEQLDDIAVRLWRQGERIGDVGERGSRLLETLRVTWEGPDFEDFVSKWRAAHRGIDAARGAVRAHSRALLEESDAQRRTSGLSSGQGGSHAGGGGGGAAFERVVPARHEEATRDWAGRRDDSDRPLPGRPEPHPPVAGPPFASLMVPVLPTLTGAEDVPLAAAEGPALERSLPWAAEQVPAPAGEQEGATAQVPTGEGAHLTTTTGAAGETSVAFDPVITELSGE</sequence>
<organism evidence="1 2">
    <name type="scientific">Janibacter limosus</name>
    <dbReference type="NCBI Taxonomy" id="53458"/>
    <lineage>
        <taxon>Bacteria</taxon>
        <taxon>Bacillati</taxon>
        <taxon>Actinomycetota</taxon>
        <taxon>Actinomycetes</taxon>
        <taxon>Micrococcales</taxon>
        <taxon>Intrasporangiaceae</taxon>
        <taxon>Janibacter</taxon>
    </lineage>
</organism>
<accession>A0AC61U2I2</accession>
<reference evidence="1" key="1">
    <citation type="submission" date="2021-11" db="EMBL/GenBank/DDBJ databases">
        <title>Study of the species diversity of bacterial strains isolated from a unique natural object - Shulgan-Tash cave (Bashkiria).</title>
        <authorList>
            <person name="Sazanova A.L."/>
            <person name="Chirak E.R."/>
            <person name="Safronova V.I."/>
        </authorList>
    </citation>
    <scope>NUCLEOTIDE SEQUENCE</scope>
    <source>
        <strain evidence="1">P1</strain>
    </source>
</reference>
<protein>
    <submittedName>
        <fullName evidence="1">Uncharacterized protein</fullName>
    </submittedName>
</protein>
<name>A0AC61U2I2_9MICO</name>
<dbReference type="Proteomes" id="UP001059663">
    <property type="component" value="Chromosome"/>
</dbReference>